<protein>
    <submittedName>
        <fullName evidence="5">AsmA protein</fullName>
    </submittedName>
</protein>
<reference evidence="5 6" key="1">
    <citation type="submission" date="2019-03" db="EMBL/GenBank/DDBJ databases">
        <title>Genomic Encyclopedia of Type Strains, Phase IV (KMG-IV): sequencing the most valuable type-strain genomes for metagenomic binning, comparative biology and taxonomic classification.</title>
        <authorList>
            <person name="Goeker M."/>
        </authorList>
    </citation>
    <scope>NUCLEOTIDE SEQUENCE [LARGE SCALE GENOMIC DNA]</scope>
    <source>
        <strain evidence="5 6">DSM 15505</strain>
    </source>
</reference>
<sequence>MRLLRNILIVIVALILLLIAAIGVAMVVIDPNDYKGHIEQAAADNTNLELELAGDIGWSFIPLGIEVNEVSARLEGDEFAAMEQLVASVDLWSLIMMSPSVHTFTLDGLNANLVKGKDGTGNWQRIMPEAPEAEEATETTTPEATLADEETGEELIQFNVQQIRISNARVSYEDRQTGQSFLLENATLEADDIALGQDFPLDIAFTVGLSEPELHLDGSLSMQLNASGNLQAFSVNDLDGQFNMTGEPFNGKTTTASITGSASADLDDETASVSDLVASFENLELTTNLDIQGFGDTPDISGDLAIAEFSAVELLEHLGQPAIETEDEDVLKRIAMNTNIGTEQQTVQLQNFTLRMDDTELKGTAGYGLDGGAISADLQGNSLNLDRYLPPEPEEDGEATAATETDTGGDEPAAGNRDNELLPLETLRALTLDIRLGLDQLIAKNLTINDILIRATGDEGQLSLDEVSGKLYEGDFELTAGIDARTDNPQWRFTERLSGVKSQPLLVDLIELDLISGRVNVNAEGRSTGNSVNALLENSGGKADFNIEEGALENTNLTRMACQGISRIHGESLENDDWGESTPFNDMSGNFTIDSGRLRNDNLTADVAGIRLEGDGVVDLIQSNLDYRLGLRIVGEIHRDQACRVNERIQNVVIPVRCEGAFSDDPGGLCGFDSARFSEVLKSMGEAEIERKRQEVEEKAEKEIKRGEEKLKDKAKEKLEGLFN</sequence>
<keyword evidence="6" id="KW-1185">Reference proteome</keyword>
<keyword evidence="1" id="KW-0175">Coiled coil</keyword>
<keyword evidence="3" id="KW-1133">Transmembrane helix</keyword>
<dbReference type="GO" id="GO:0090313">
    <property type="term" value="P:regulation of protein targeting to membrane"/>
    <property type="evidence" value="ECO:0007669"/>
    <property type="project" value="TreeGrafter"/>
</dbReference>
<feature type="coiled-coil region" evidence="1">
    <location>
        <begin position="682"/>
        <end position="717"/>
    </location>
</feature>
<keyword evidence="3" id="KW-0472">Membrane</keyword>
<keyword evidence="3" id="KW-0812">Transmembrane</keyword>
<organism evidence="5 6">
    <name type="scientific">Halospina denitrificans</name>
    <dbReference type="NCBI Taxonomy" id="332522"/>
    <lineage>
        <taxon>Bacteria</taxon>
        <taxon>Pseudomonadati</taxon>
        <taxon>Pseudomonadota</taxon>
        <taxon>Gammaproteobacteria</taxon>
        <taxon>Halospina</taxon>
    </lineage>
</organism>
<accession>A0A4R7K1W5</accession>
<feature type="transmembrane region" description="Helical" evidence="3">
    <location>
        <begin position="7"/>
        <end position="29"/>
    </location>
</feature>
<evidence type="ECO:0000256" key="1">
    <source>
        <dbReference type="SAM" id="Coils"/>
    </source>
</evidence>
<dbReference type="OrthoDB" id="9766390at2"/>
<evidence type="ECO:0000259" key="4">
    <source>
        <dbReference type="Pfam" id="PF05170"/>
    </source>
</evidence>
<name>A0A4R7K1W5_9GAMM</name>
<dbReference type="RefSeq" id="WP_133735564.1">
    <property type="nucleotide sequence ID" value="NZ_SOAX01000002.1"/>
</dbReference>
<dbReference type="AlphaFoldDB" id="A0A4R7K1W5"/>
<dbReference type="Proteomes" id="UP000295830">
    <property type="component" value="Unassembled WGS sequence"/>
</dbReference>
<dbReference type="InterPro" id="IPR052894">
    <property type="entry name" value="AsmA-related"/>
</dbReference>
<dbReference type="EMBL" id="SOAX01000002">
    <property type="protein sequence ID" value="TDT43499.1"/>
    <property type="molecule type" value="Genomic_DNA"/>
</dbReference>
<feature type="region of interest" description="Disordered" evidence="2">
    <location>
        <begin position="383"/>
        <end position="418"/>
    </location>
</feature>
<evidence type="ECO:0000313" key="6">
    <source>
        <dbReference type="Proteomes" id="UP000295830"/>
    </source>
</evidence>
<evidence type="ECO:0000256" key="2">
    <source>
        <dbReference type="SAM" id="MobiDB-lite"/>
    </source>
</evidence>
<dbReference type="PANTHER" id="PTHR30441:SF4">
    <property type="entry name" value="PROTEIN ASMA"/>
    <property type="match status" value="1"/>
</dbReference>
<dbReference type="GO" id="GO:0005886">
    <property type="term" value="C:plasma membrane"/>
    <property type="evidence" value="ECO:0007669"/>
    <property type="project" value="TreeGrafter"/>
</dbReference>
<comment type="caution">
    <text evidence="5">The sequence shown here is derived from an EMBL/GenBank/DDBJ whole genome shotgun (WGS) entry which is preliminary data.</text>
</comment>
<evidence type="ECO:0000256" key="3">
    <source>
        <dbReference type="SAM" id="Phobius"/>
    </source>
</evidence>
<feature type="domain" description="AsmA" evidence="4">
    <location>
        <begin position="1"/>
        <end position="601"/>
    </location>
</feature>
<dbReference type="PANTHER" id="PTHR30441">
    <property type="entry name" value="DUF748 DOMAIN-CONTAINING PROTEIN"/>
    <property type="match status" value="1"/>
</dbReference>
<gene>
    <name evidence="5" type="ORF">DES49_1317</name>
</gene>
<evidence type="ECO:0000313" key="5">
    <source>
        <dbReference type="EMBL" id="TDT43499.1"/>
    </source>
</evidence>
<dbReference type="Pfam" id="PF05170">
    <property type="entry name" value="AsmA"/>
    <property type="match status" value="1"/>
</dbReference>
<dbReference type="InterPro" id="IPR007844">
    <property type="entry name" value="AsmA"/>
</dbReference>
<proteinExistence type="predicted"/>